<keyword evidence="1" id="KW-0812">Transmembrane</keyword>
<organism evidence="2">
    <name type="scientific">marine sediment metagenome</name>
    <dbReference type="NCBI Taxonomy" id="412755"/>
    <lineage>
        <taxon>unclassified sequences</taxon>
        <taxon>metagenomes</taxon>
        <taxon>ecological metagenomes</taxon>
    </lineage>
</organism>
<comment type="caution">
    <text evidence="2">The sequence shown here is derived from an EMBL/GenBank/DDBJ whole genome shotgun (WGS) entry which is preliminary data.</text>
</comment>
<feature type="transmembrane region" description="Helical" evidence="1">
    <location>
        <begin position="9"/>
        <end position="29"/>
    </location>
</feature>
<reference evidence="2" key="1">
    <citation type="journal article" date="2015" name="Nature">
        <title>Complex archaea that bridge the gap between prokaryotes and eukaryotes.</title>
        <authorList>
            <person name="Spang A."/>
            <person name="Saw J.H."/>
            <person name="Jorgensen S.L."/>
            <person name="Zaremba-Niedzwiedzka K."/>
            <person name="Martijn J."/>
            <person name="Lind A.E."/>
            <person name="van Eijk R."/>
            <person name="Schleper C."/>
            <person name="Guy L."/>
            <person name="Ettema T.J."/>
        </authorList>
    </citation>
    <scope>NUCLEOTIDE SEQUENCE</scope>
</reference>
<dbReference type="EMBL" id="LAZR01030526">
    <property type="protein sequence ID" value="KKL56345.1"/>
    <property type="molecule type" value="Genomic_DNA"/>
</dbReference>
<evidence type="ECO:0000313" key="2">
    <source>
        <dbReference type="EMBL" id="KKL56345.1"/>
    </source>
</evidence>
<name>A0A0F9FGI6_9ZZZZ</name>
<keyword evidence="1" id="KW-1133">Transmembrane helix</keyword>
<evidence type="ECO:0000256" key="1">
    <source>
        <dbReference type="SAM" id="Phobius"/>
    </source>
</evidence>
<sequence length="62" mass="7266">MFKRRKHRLLLSILSASLVSFLVSVVYPISFILSVYTFVVTFGITCWALWSDYLFSELDKEK</sequence>
<feature type="transmembrane region" description="Helical" evidence="1">
    <location>
        <begin position="35"/>
        <end position="55"/>
    </location>
</feature>
<dbReference type="AlphaFoldDB" id="A0A0F9FGI6"/>
<accession>A0A0F9FGI6</accession>
<proteinExistence type="predicted"/>
<gene>
    <name evidence="2" type="ORF">LCGC14_2246310</name>
</gene>
<protein>
    <submittedName>
        <fullName evidence="2">Uncharacterized protein</fullName>
    </submittedName>
</protein>
<keyword evidence="1" id="KW-0472">Membrane</keyword>